<keyword evidence="2" id="KW-0813">Transport</keyword>
<evidence type="ECO:0000256" key="1">
    <source>
        <dbReference type="ARBA" id="ARBA00009023"/>
    </source>
</evidence>
<protein>
    <submittedName>
        <fullName evidence="4">ABC transporter substrate-binding protein</fullName>
    </submittedName>
</protein>
<dbReference type="InterPro" id="IPR018389">
    <property type="entry name" value="DctP_fam"/>
</dbReference>
<name>A0A8B2NU67_9HYPH</name>
<evidence type="ECO:0000313" key="5">
    <source>
        <dbReference type="Proteomes" id="UP000249590"/>
    </source>
</evidence>
<dbReference type="AlphaFoldDB" id="A0A8B2NU67"/>
<dbReference type="GO" id="GO:0055085">
    <property type="term" value="P:transmembrane transport"/>
    <property type="evidence" value="ECO:0007669"/>
    <property type="project" value="InterPro"/>
</dbReference>
<evidence type="ECO:0000313" key="4">
    <source>
        <dbReference type="EMBL" id="RAI01024.1"/>
    </source>
</evidence>
<comment type="similarity">
    <text evidence="1">Belongs to the bacterial solute-binding protein 7 family.</text>
</comment>
<comment type="caution">
    <text evidence="4">The sequence shown here is derived from an EMBL/GenBank/DDBJ whole genome shotgun (WGS) entry which is preliminary data.</text>
</comment>
<dbReference type="Pfam" id="PF03480">
    <property type="entry name" value="DctP"/>
    <property type="match status" value="1"/>
</dbReference>
<dbReference type="Proteomes" id="UP000249590">
    <property type="component" value="Unassembled WGS sequence"/>
</dbReference>
<dbReference type="Gene3D" id="3.40.190.170">
    <property type="entry name" value="Bacterial extracellular solute-binding protein, family 7"/>
    <property type="match status" value="1"/>
</dbReference>
<evidence type="ECO:0000256" key="3">
    <source>
        <dbReference type="ARBA" id="ARBA00022729"/>
    </source>
</evidence>
<dbReference type="PROSITE" id="PS51318">
    <property type="entry name" value="TAT"/>
    <property type="match status" value="1"/>
</dbReference>
<dbReference type="SUPFAM" id="SSF53850">
    <property type="entry name" value="Periplasmic binding protein-like II"/>
    <property type="match status" value="1"/>
</dbReference>
<dbReference type="InterPro" id="IPR006311">
    <property type="entry name" value="TAT_signal"/>
</dbReference>
<dbReference type="EMBL" id="QHHQ01000003">
    <property type="protein sequence ID" value="RAI01024.1"/>
    <property type="molecule type" value="Genomic_DNA"/>
</dbReference>
<evidence type="ECO:0000256" key="2">
    <source>
        <dbReference type="ARBA" id="ARBA00022448"/>
    </source>
</evidence>
<keyword evidence="5" id="KW-1185">Reference proteome</keyword>
<sequence>MIVDDKIAGGTGTNRRQLLAAALGAAAAITLMPNAVSQAMAQTTPRLLTFSDHQPLEGMRTRFLKEVVFPAIEEESNGRLKIEDHWNGDIAAAYDALGAVSNGTADLATVVPEYTAKELPLHQIFKSFVKGPVDGQQSEFFQQVYAEVPAFPKELDKNNIVQIFFGTGYPVAFFRNAPMTSLDDLKGGKWRSASFWHLDYLKNAGATPVKMHWGPEIPAALKDGTLDGLMVNVDSGYNLNVHDSAPNVLASKDLWLGHVYILAMNKDVWNGLAQEDKEAIQRAAQKSYQPLGPVMADSFDTQLDELREAGASVRTLSMDEVDQFVTATRYEEVQAAWAEEQKKQGVTDATSVIGQVASIMAEFVD</sequence>
<reference evidence="4 5" key="1">
    <citation type="submission" date="2018-05" db="EMBL/GenBank/DDBJ databases">
        <title>Acuticoccus sediminis sp. nov., isolated from deep-sea sediment of Indian Ocean.</title>
        <authorList>
            <person name="Liu X."/>
            <person name="Lai Q."/>
            <person name="Du Y."/>
            <person name="Sun F."/>
            <person name="Zhang X."/>
            <person name="Wang S."/>
            <person name="Shao Z."/>
        </authorList>
    </citation>
    <scope>NUCLEOTIDE SEQUENCE [LARGE SCALE GENOMIC DNA]</scope>
    <source>
        <strain evidence="4 5">PTG4-2</strain>
    </source>
</reference>
<proteinExistence type="inferred from homology"/>
<keyword evidence="3" id="KW-0732">Signal</keyword>
<dbReference type="PANTHER" id="PTHR33376">
    <property type="match status" value="1"/>
</dbReference>
<organism evidence="4 5">
    <name type="scientific">Acuticoccus sediminis</name>
    <dbReference type="NCBI Taxonomy" id="2184697"/>
    <lineage>
        <taxon>Bacteria</taxon>
        <taxon>Pseudomonadati</taxon>
        <taxon>Pseudomonadota</taxon>
        <taxon>Alphaproteobacteria</taxon>
        <taxon>Hyphomicrobiales</taxon>
        <taxon>Amorphaceae</taxon>
        <taxon>Acuticoccus</taxon>
    </lineage>
</organism>
<dbReference type="NCBIfam" id="NF037995">
    <property type="entry name" value="TRAP_S1"/>
    <property type="match status" value="1"/>
</dbReference>
<dbReference type="OrthoDB" id="8673861at2"/>
<accession>A0A8B2NU67</accession>
<dbReference type="InterPro" id="IPR038404">
    <property type="entry name" value="TRAP_DctP_sf"/>
</dbReference>
<gene>
    <name evidence="4" type="ORF">DLJ53_17530</name>
</gene>
<dbReference type="PANTHER" id="PTHR33376:SF7">
    <property type="entry name" value="C4-DICARBOXYLATE-BINDING PROTEIN DCTB"/>
    <property type="match status" value="1"/>
</dbReference>
<dbReference type="RefSeq" id="WP_111347567.1">
    <property type="nucleotide sequence ID" value="NZ_QHHQ01000003.1"/>
</dbReference>